<dbReference type="PANTHER" id="PTHR46136:SF33">
    <property type="entry name" value="TRANSCRIPTION FACTOR GTE10"/>
    <property type="match status" value="1"/>
</dbReference>
<feature type="region of interest" description="Disordered" evidence="1">
    <location>
        <begin position="78"/>
        <end position="132"/>
    </location>
</feature>
<reference evidence="2 3" key="4">
    <citation type="journal article" date="2011" name="BMC Genomics">
        <title>RNA-Seq improves annotation of protein-coding genes in the cucumber genome.</title>
        <authorList>
            <person name="Li Z."/>
            <person name="Zhang Z."/>
            <person name="Yan P."/>
            <person name="Huang S."/>
            <person name="Fei Z."/>
            <person name="Lin K."/>
        </authorList>
    </citation>
    <scope>NUCLEOTIDE SEQUENCE [LARGE SCALE GENOMIC DNA]</scope>
    <source>
        <strain evidence="3">cv. 9930</strain>
    </source>
</reference>
<dbReference type="AlphaFoldDB" id="A0A0A0KGL2"/>
<keyword evidence="3" id="KW-1185">Reference proteome</keyword>
<accession>A0A0A0KGL2</accession>
<evidence type="ECO:0000313" key="3">
    <source>
        <dbReference type="Proteomes" id="UP000029981"/>
    </source>
</evidence>
<dbReference type="Gramene" id="KGN47979">
    <property type="protein sequence ID" value="KGN47979"/>
    <property type="gene ID" value="Csa_6G421730"/>
</dbReference>
<organism evidence="2 3">
    <name type="scientific">Cucumis sativus</name>
    <name type="common">Cucumber</name>
    <dbReference type="NCBI Taxonomy" id="3659"/>
    <lineage>
        <taxon>Eukaryota</taxon>
        <taxon>Viridiplantae</taxon>
        <taxon>Streptophyta</taxon>
        <taxon>Embryophyta</taxon>
        <taxon>Tracheophyta</taxon>
        <taxon>Spermatophyta</taxon>
        <taxon>Magnoliopsida</taxon>
        <taxon>eudicotyledons</taxon>
        <taxon>Gunneridae</taxon>
        <taxon>Pentapetalae</taxon>
        <taxon>rosids</taxon>
        <taxon>fabids</taxon>
        <taxon>Cucurbitales</taxon>
        <taxon>Cucurbitaceae</taxon>
        <taxon>Benincaseae</taxon>
        <taxon>Cucumis</taxon>
    </lineage>
</organism>
<proteinExistence type="predicted"/>
<dbReference type="EMBL" id="CM002927">
    <property type="protein sequence ID" value="KGN47979.1"/>
    <property type="molecule type" value="Genomic_DNA"/>
</dbReference>
<feature type="compositionally biased region" description="Low complexity" evidence="1">
    <location>
        <begin position="112"/>
        <end position="126"/>
    </location>
</feature>
<sequence length="214" mass="24416">MFGRTRMVCNSSTSIKPLKVKVTTIMKQPKKAKPTPTMETTPLTAITFDDKHYRVSMLKSRFASTILKAQQQLSESKRKVCNVEKKPPTPALTPMEERREATREASWRNKKPTATATATATTTPTTNSNEEPTREVVQRALWRKMKLPPTPILTSTEEIRRAARQALEDLERSVDVEDSHKSVKDLERLCGWPIPSVGGFKNRMEYYGLYLKNY</sequence>
<reference evidence="2 3" key="2">
    <citation type="journal article" date="2009" name="PLoS ONE">
        <title>An integrated genetic and cytogenetic map of the cucumber genome.</title>
        <authorList>
            <person name="Ren Y."/>
            <person name="Zhang Z."/>
            <person name="Liu J."/>
            <person name="Staub J.E."/>
            <person name="Han Y."/>
            <person name="Cheng Z."/>
            <person name="Li X."/>
            <person name="Lu J."/>
            <person name="Miao H."/>
            <person name="Kang H."/>
            <person name="Xie B."/>
            <person name="Gu X."/>
            <person name="Wang X."/>
            <person name="Du Y."/>
            <person name="Jin W."/>
            <person name="Huang S."/>
        </authorList>
    </citation>
    <scope>NUCLEOTIDE SEQUENCE [LARGE SCALE GENOMIC DNA]</scope>
    <source>
        <strain evidence="3">cv. 9930</strain>
    </source>
</reference>
<dbReference type="PANTHER" id="PTHR46136">
    <property type="entry name" value="TRANSCRIPTION FACTOR GTE8"/>
    <property type="match status" value="1"/>
</dbReference>
<reference evidence="2 3" key="3">
    <citation type="journal article" date="2010" name="BMC Genomics">
        <title>Transcriptome sequencing and comparative analysis of cucumber flowers with different sex types.</title>
        <authorList>
            <person name="Guo S."/>
            <person name="Zheng Y."/>
            <person name="Joung J.G."/>
            <person name="Liu S."/>
            <person name="Zhang Z."/>
            <person name="Crasta O.R."/>
            <person name="Sobral B.W."/>
            <person name="Xu Y."/>
            <person name="Huang S."/>
            <person name="Fei Z."/>
        </authorList>
    </citation>
    <scope>NUCLEOTIDE SEQUENCE [LARGE SCALE GENOMIC DNA]</scope>
    <source>
        <strain evidence="3">cv. 9930</strain>
    </source>
</reference>
<dbReference type="Proteomes" id="UP000029981">
    <property type="component" value="Chromosome 6"/>
</dbReference>
<evidence type="ECO:0000256" key="1">
    <source>
        <dbReference type="SAM" id="MobiDB-lite"/>
    </source>
</evidence>
<feature type="compositionally biased region" description="Basic and acidic residues" evidence="1">
    <location>
        <begin position="78"/>
        <end position="87"/>
    </location>
</feature>
<name>A0A0A0KGL2_CUCSA</name>
<dbReference type="InterPro" id="IPR052442">
    <property type="entry name" value="Env_Response_Regulator"/>
</dbReference>
<evidence type="ECO:0000313" key="2">
    <source>
        <dbReference type="EMBL" id="KGN47979.1"/>
    </source>
</evidence>
<protein>
    <submittedName>
        <fullName evidence="2">Uncharacterized protein</fullName>
    </submittedName>
</protein>
<gene>
    <name evidence="2" type="ORF">Csa_6G421730</name>
</gene>
<reference evidence="2 3" key="1">
    <citation type="journal article" date="2009" name="Nat. Genet.">
        <title>The genome of the cucumber, Cucumis sativus L.</title>
        <authorList>
            <person name="Huang S."/>
            <person name="Li R."/>
            <person name="Zhang Z."/>
            <person name="Li L."/>
            <person name="Gu X."/>
            <person name="Fan W."/>
            <person name="Lucas W.J."/>
            <person name="Wang X."/>
            <person name="Xie B."/>
            <person name="Ni P."/>
            <person name="Ren Y."/>
            <person name="Zhu H."/>
            <person name="Li J."/>
            <person name="Lin K."/>
            <person name="Jin W."/>
            <person name="Fei Z."/>
            <person name="Li G."/>
            <person name="Staub J."/>
            <person name="Kilian A."/>
            <person name="van der Vossen E.A."/>
            <person name="Wu Y."/>
            <person name="Guo J."/>
            <person name="He J."/>
            <person name="Jia Z."/>
            <person name="Ren Y."/>
            <person name="Tian G."/>
            <person name="Lu Y."/>
            <person name="Ruan J."/>
            <person name="Qian W."/>
            <person name="Wang M."/>
            <person name="Huang Q."/>
            <person name="Li B."/>
            <person name="Xuan Z."/>
            <person name="Cao J."/>
            <person name="Asan"/>
            <person name="Wu Z."/>
            <person name="Zhang J."/>
            <person name="Cai Q."/>
            <person name="Bai Y."/>
            <person name="Zhao B."/>
            <person name="Han Y."/>
            <person name="Li Y."/>
            <person name="Li X."/>
            <person name="Wang S."/>
            <person name="Shi Q."/>
            <person name="Liu S."/>
            <person name="Cho W.K."/>
            <person name="Kim J.Y."/>
            <person name="Xu Y."/>
            <person name="Heller-Uszynska K."/>
            <person name="Miao H."/>
            <person name="Cheng Z."/>
            <person name="Zhang S."/>
            <person name="Wu J."/>
            <person name="Yang Y."/>
            <person name="Kang H."/>
            <person name="Li M."/>
            <person name="Liang H."/>
            <person name="Ren X."/>
            <person name="Shi Z."/>
            <person name="Wen M."/>
            <person name="Jian M."/>
            <person name="Yang H."/>
            <person name="Zhang G."/>
            <person name="Yang Z."/>
            <person name="Chen R."/>
            <person name="Liu S."/>
            <person name="Li J."/>
            <person name="Ma L."/>
            <person name="Liu H."/>
            <person name="Zhou Y."/>
            <person name="Zhao J."/>
            <person name="Fang X."/>
            <person name="Li G."/>
            <person name="Fang L."/>
            <person name="Li Y."/>
            <person name="Liu D."/>
            <person name="Zheng H."/>
            <person name="Zhang Y."/>
            <person name="Qin N."/>
            <person name="Li Z."/>
            <person name="Yang G."/>
            <person name="Yang S."/>
            <person name="Bolund L."/>
            <person name="Kristiansen K."/>
            <person name="Zheng H."/>
            <person name="Li S."/>
            <person name="Zhang X."/>
            <person name="Yang H."/>
            <person name="Wang J."/>
            <person name="Sun R."/>
            <person name="Zhang B."/>
            <person name="Jiang S."/>
            <person name="Wang J."/>
            <person name="Du Y."/>
            <person name="Li S."/>
        </authorList>
    </citation>
    <scope>NUCLEOTIDE SEQUENCE [LARGE SCALE GENOMIC DNA]</scope>
    <source>
        <strain evidence="3">cv. 9930</strain>
    </source>
</reference>
<feature type="compositionally biased region" description="Basic and acidic residues" evidence="1">
    <location>
        <begin position="95"/>
        <end position="107"/>
    </location>
</feature>